<name>A0AAV7VFE5_PLEWA</name>
<keyword evidence="2" id="KW-1185">Reference proteome</keyword>
<gene>
    <name evidence="1" type="ORF">NDU88_003861</name>
</gene>
<sequence>MLAYPVKKGLVINKNKTKILVLKGNRSKQQMWFLEKKRLEFTISFKYLGVYFNANGNYADQLEEIRRKGKALCPGLRFLDPRLKDPNLSPILQVAQASVVSTRA</sequence>
<reference evidence="1" key="1">
    <citation type="journal article" date="2022" name="bioRxiv">
        <title>Sequencing and chromosome-scale assembly of the giantPleurodeles waltlgenome.</title>
        <authorList>
            <person name="Brown T."/>
            <person name="Elewa A."/>
            <person name="Iarovenko S."/>
            <person name="Subramanian E."/>
            <person name="Araus A.J."/>
            <person name="Petzold A."/>
            <person name="Susuki M."/>
            <person name="Suzuki K.-i.T."/>
            <person name="Hayashi T."/>
            <person name="Toyoda A."/>
            <person name="Oliveira C."/>
            <person name="Osipova E."/>
            <person name="Leigh N.D."/>
            <person name="Simon A."/>
            <person name="Yun M.H."/>
        </authorList>
    </citation>
    <scope>NUCLEOTIDE SEQUENCE</scope>
    <source>
        <strain evidence="1">20211129_DDA</strain>
        <tissue evidence="1">Liver</tissue>
    </source>
</reference>
<comment type="caution">
    <text evidence="1">The sequence shown here is derived from an EMBL/GenBank/DDBJ whole genome shotgun (WGS) entry which is preliminary data.</text>
</comment>
<organism evidence="1 2">
    <name type="scientific">Pleurodeles waltl</name>
    <name type="common">Iberian ribbed newt</name>
    <dbReference type="NCBI Taxonomy" id="8319"/>
    <lineage>
        <taxon>Eukaryota</taxon>
        <taxon>Metazoa</taxon>
        <taxon>Chordata</taxon>
        <taxon>Craniata</taxon>
        <taxon>Vertebrata</taxon>
        <taxon>Euteleostomi</taxon>
        <taxon>Amphibia</taxon>
        <taxon>Batrachia</taxon>
        <taxon>Caudata</taxon>
        <taxon>Salamandroidea</taxon>
        <taxon>Salamandridae</taxon>
        <taxon>Pleurodelinae</taxon>
        <taxon>Pleurodeles</taxon>
    </lineage>
</organism>
<evidence type="ECO:0000313" key="1">
    <source>
        <dbReference type="EMBL" id="KAJ1200032.1"/>
    </source>
</evidence>
<proteinExistence type="predicted"/>
<dbReference type="EMBL" id="JANPWB010000003">
    <property type="protein sequence ID" value="KAJ1200032.1"/>
    <property type="molecule type" value="Genomic_DNA"/>
</dbReference>
<accession>A0AAV7VFE5</accession>
<evidence type="ECO:0008006" key="3">
    <source>
        <dbReference type="Google" id="ProtNLM"/>
    </source>
</evidence>
<dbReference type="AlphaFoldDB" id="A0AAV7VFE5"/>
<protein>
    <recommendedName>
        <fullName evidence="3">Reverse transcriptase</fullName>
    </recommendedName>
</protein>
<dbReference type="Proteomes" id="UP001066276">
    <property type="component" value="Chromosome 2_1"/>
</dbReference>
<evidence type="ECO:0000313" key="2">
    <source>
        <dbReference type="Proteomes" id="UP001066276"/>
    </source>
</evidence>